<organism evidence="1 2">
    <name type="scientific">Paenibacillus apis</name>
    <dbReference type="NCBI Taxonomy" id="1792174"/>
    <lineage>
        <taxon>Bacteria</taxon>
        <taxon>Bacillati</taxon>
        <taxon>Bacillota</taxon>
        <taxon>Bacilli</taxon>
        <taxon>Bacillales</taxon>
        <taxon>Paenibacillaceae</taxon>
        <taxon>Paenibacillus</taxon>
    </lineage>
</organism>
<dbReference type="RefSeq" id="WP_157259345.1">
    <property type="nucleotide sequence ID" value="NZ_BORS01000006.1"/>
</dbReference>
<reference evidence="1" key="1">
    <citation type="submission" date="2021-03" db="EMBL/GenBank/DDBJ databases">
        <title>Antimicrobial resistance genes in bacteria isolated from Japanese honey, and their potential for conferring macrolide and lincosamide resistance in the American foulbrood pathogen Paenibacillus larvae.</title>
        <authorList>
            <person name="Okamoto M."/>
            <person name="Kumagai M."/>
            <person name="Kanamori H."/>
            <person name="Takamatsu D."/>
        </authorList>
    </citation>
    <scope>NUCLEOTIDE SEQUENCE</scope>
    <source>
        <strain evidence="1">J41TS4</strain>
    </source>
</reference>
<evidence type="ECO:0000313" key="1">
    <source>
        <dbReference type="EMBL" id="GIO42255.1"/>
    </source>
</evidence>
<comment type="caution">
    <text evidence="1">The sequence shown here is derived from an EMBL/GenBank/DDBJ whole genome shotgun (WGS) entry which is preliminary data.</text>
</comment>
<proteinExistence type="predicted"/>
<sequence>MNKEEKQVAKSKDTNSENAKLKDIPRDAWVVGSEYNFWLNDKDDVYDELYKDV</sequence>
<accession>A0A919Y4I1</accession>
<keyword evidence="2" id="KW-1185">Reference proteome</keyword>
<dbReference type="EMBL" id="BORS01000006">
    <property type="protein sequence ID" value="GIO42255.1"/>
    <property type="molecule type" value="Genomic_DNA"/>
</dbReference>
<protein>
    <submittedName>
        <fullName evidence="1">Uncharacterized protein</fullName>
    </submittedName>
</protein>
<gene>
    <name evidence="1" type="ORF">J41TS4_20130</name>
</gene>
<dbReference type="Proteomes" id="UP000678895">
    <property type="component" value="Unassembled WGS sequence"/>
</dbReference>
<dbReference type="AlphaFoldDB" id="A0A919Y4I1"/>
<name>A0A919Y4I1_9BACL</name>
<evidence type="ECO:0000313" key="2">
    <source>
        <dbReference type="Proteomes" id="UP000678895"/>
    </source>
</evidence>